<feature type="compositionally biased region" description="Basic and acidic residues" evidence="1">
    <location>
        <begin position="312"/>
        <end position="324"/>
    </location>
</feature>
<feature type="compositionally biased region" description="Low complexity" evidence="1">
    <location>
        <begin position="377"/>
        <end position="388"/>
    </location>
</feature>
<feature type="compositionally biased region" description="Basic residues" evidence="1">
    <location>
        <begin position="493"/>
        <end position="507"/>
    </location>
</feature>
<proteinExistence type="predicted"/>
<accession>A0A6J4MNZ7</accession>
<dbReference type="EMBL" id="CADCUI010000077">
    <property type="protein sequence ID" value="CAA9365002.1"/>
    <property type="molecule type" value="Genomic_DNA"/>
</dbReference>
<evidence type="ECO:0000313" key="2">
    <source>
        <dbReference type="EMBL" id="CAA9365002.1"/>
    </source>
</evidence>
<feature type="region of interest" description="Disordered" evidence="1">
    <location>
        <begin position="1"/>
        <end position="52"/>
    </location>
</feature>
<feature type="non-terminal residue" evidence="2">
    <location>
        <position position="507"/>
    </location>
</feature>
<feature type="compositionally biased region" description="Basic residues" evidence="1">
    <location>
        <begin position="389"/>
        <end position="402"/>
    </location>
</feature>
<name>A0A6J4MNZ7_9ACTN</name>
<organism evidence="2">
    <name type="scientific">uncultured Nocardioidaceae bacterium</name>
    <dbReference type="NCBI Taxonomy" id="253824"/>
    <lineage>
        <taxon>Bacteria</taxon>
        <taxon>Bacillati</taxon>
        <taxon>Actinomycetota</taxon>
        <taxon>Actinomycetes</taxon>
        <taxon>Propionibacteriales</taxon>
        <taxon>Nocardioidaceae</taxon>
        <taxon>environmental samples</taxon>
    </lineage>
</organism>
<feature type="compositionally biased region" description="Low complexity" evidence="1">
    <location>
        <begin position="408"/>
        <end position="420"/>
    </location>
</feature>
<gene>
    <name evidence="2" type="ORF">AVDCRST_MAG34-2771</name>
</gene>
<protein>
    <submittedName>
        <fullName evidence="2">Uncharacterized protein</fullName>
    </submittedName>
</protein>
<feature type="compositionally biased region" description="Basic and acidic residues" evidence="1">
    <location>
        <begin position="366"/>
        <end position="376"/>
    </location>
</feature>
<sequence length="507" mass="54413">EPPRPSGVPADGGGAPRAGGLDPLAPPVPRHRRVRPRLPGSRGGTRPAPPLLAARGGRAWRLRRGPGLPGGGGPARLRELRLHGAGQLQRGGRASRRLRRGGERRSEVQPRLLLARRQAGLPLLRLCERLRTAGGGCPARRGNRVVRRLRPRRGVPHRLAAARRGARDDARDGLQPLPGRAQRRRDGLRARPLERAAGAEGADDGARRGAPTRPGRSRGGRRPGHHPAPRAGMAGPRPRRRAALPREGPPDCDRAPPSMALRGSRDPRGGGRGGGAAVDEARGSQLPDPGGGPGTAGPLHQRARACPAVGPADHRRLSDAERTGAHGGLRHRDRRSGVAPRRRLPADASDLVVRPRRCCRGVVGRPGRDHDRDVRTAGRGLAGALRPAVRGRRPRAARRPRRPPPADRPTSGPPGRSGPSPHRRPRRLGDARADAGDGREPPVRLLELGHGALPGDRAHRRGRGRDADRCPADTGRPPRRVPPARRRTDARPGQRRSRPTRRRGTRV</sequence>
<feature type="region of interest" description="Disordered" evidence="1">
    <location>
        <begin position="142"/>
        <end position="507"/>
    </location>
</feature>
<feature type="compositionally biased region" description="Basic residues" evidence="1">
    <location>
        <begin position="215"/>
        <end position="228"/>
    </location>
</feature>
<feature type="non-terminal residue" evidence="2">
    <location>
        <position position="1"/>
    </location>
</feature>
<feature type="compositionally biased region" description="Basic and acidic residues" evidence="1">
    <location>
        <begin position="427"/>
        <end position="442"/>
    </location>
</feature>
<reference evidence="2" key="1">
    <citation type="submission" date="2020-02" db="EMBL/GenBank/DDBJ databases">
        <authorList>
            <person name="Meier V. D."/>
        </authorList>
    </citation>
    <scope>NUCLEOTIDE SEQUENCE</scope>
    <source>
        <strain evidence="2">AVDCRST_MAG34</strain>
    </source>
</reference>
<feature type="compositionally biased region" description="Basic and acidic residues" evidence="1">
    <location>
        <begin position="184"/>
        <end position="194"/>
    </location>
</feature>
<evidence type="ECO:0000256" key="1">
    <source>
        <dbReference type="SAM" id="MobiDB-lite"/>
    </source>
</evidence>
<feature type="compositionally biased region" description="Basic residues" evidence="1">
    <location>
        <begin position="142"/>
        <end position="156"/>
    </location>
</feature>
<dbReference type="AlphaFoldDB" id="A0A6J4MNZ7"/>